<feature type="region of interest" description="Disordered" evidence="11">
    <location>
        <begin position="519"/>
        <end position="539"/>
    </location>
</feature>
<dbReference type="EMBL" id="AUSU01008669">
    <property type="protein sequence ID" value="EPS59057.1"/>
    <property type="molecule type" value="Genomic_DNA"/>
</dbReference>
<dbReference type="PROSITE" id="PS51745">
    <property type="entry name" value="PB1"/>
    <property type="match status" value="1"/>
</dbReference>
<dbReference type="FunFam" id="2.40.330.10:FF:000001">
    <property type="entry name" value="Auxin response factor"/>
    <property type="match status" value="1"/>
</dbReference>
<dbReference type="Gene3D" id="2.30.30.1040">
    <property type="match status" value="1"/>
</dbReference>
<dbReference type="GO" id="GO:0005634">
    <property type="term" value="C:nucleus"/>
    <property type="evidence" value="ECO:0007669"/>
    <property type="project" value="UniProtKB-SubCell"/>
</dbReference>
<evidence type="ECO:0000256" key="1">
    <source>
        <dbReference type="ARBA" id="ARBA00004123"/>
    </source>
</evidence>
<keyword evidence="4 10" id="KW-0805">Transcription regulation</keyword>
<dbReference type="GO" id="GO:0007389">
    <property type="term" value="P:pattern specification process"/>
    <property type="evidence" value="ECO:0007669"/>
    <property type="project" value="UniProtKB-ARBA"/>
</dbReference>
<feature type="compositionally biased region" description="Low complexity" evidence="11">
    <location>
        <begin position="527"/>
        <end position="539"/>
    </location>
</feature>
<dbReference type="SUPFAM" id="SSF101936">
    <property type="entry name" value="DNA-binding pseudobarrel domain"/>
    <property type="match status" value="1"/>
</dbReference>
<dbReference type="InterPro" id="IPR053793">
    <property type="entry name" value="PB1-like"/>
</dbReference>
<evidence type="ECO:0000256" key="3">
    <source>
        <dbReference type="ARBA" id="ARBA00011726"/>
    </source>
</evidence>
<dbReference type="CDD" id="cd10017">
    <property type="entry name" value="B3_DNA"/>
    <property type="match status" value="1"/>
</dbReference>
<protein>
    <recommendedName>
        <fullName evidence="10">Auxin response factor</fullName>
    </recommendedName>
</protein>
<dbReference type="GO" id="GO:0051301">
    <property type="term" value="P:cell division"/>
    <property type="evidence" value="ECO:0007669"/>
    <property type="project" value="UniProtKB-ARBA"/>
</dbReference>
<dbReference type="Pfam" id="PF06507">
    <property type="entry name" value="ARF_AD"/>
    <property type="match status" value="1"/>
</dbReference>
<evidence type="ECO:0000256" key="6">
    <source>
        <dbReference type="ARBA" id="ARBA00023163"/>
    </source>
</evidence>
<dbReference type="InterPro" id="IPR010525">
    <property type="entry name" value="ARF_dom"/>
</dbReference>
<evidence type="ECO:0000256" key="4">
    <source>
        <dbReference type="ARBA" id="ARBA00023015"/>
    </source>
</evidence>
<keyword evidence="7 10" id="KW-0539">Nucleus</keyword>
<dbReference type="GO" id="GO:0006355">
    <property type="term" value="P:regulation of DNA-templated transcription"/>
    <property type="evidence" value="ECO:0007669"/>
    <property type="project" value="InterPro"/>
</dbReference>
<dbReference type="OrthoDB" id="1906869at2759"/>
<dbReference type="GO" id="GO:0003677">
    <property type="term" value="F:DNA binding"/>
    <property type="evidence" value="ECO:0007669"/>
    <property type="project" value="UniProtKB-KW"/>
</dbReference>
<dbReference type="GO" id="GO:0048829">
    <property type="term" value="P:root cap development"/>
    <property type="evidence" value="ECO:0007669"/>
    <property type="project" value="UniProtKB-ARBA"/>
</dbReference>
<evidence type="ECO:0000313" key="14">
    <source>
        <dbReference type="EMBL" id="EPS59057.1"/>
    </source>
</evidence>
<proteinExistence type="inferred from homology"/>
<evidence type="ECO:0000313" key="15">
    <source>
        <dbReference type="Proteomes" id="UP000015453"/>
    </source>
</evidence>
<keyword evidence="15" id="KW-1185">Reference proteome</keyword>
<dbReference type="InterPro" id="IPR044835">
    <property type="entry name" value="ARF_plant"/>
</dbReference>
<comment type="subcellular location">
    <subcellularLocation>
        <location evidence="1 10">Nucleus</location>
    </subcellularLocation>
</comment>
<organism evidence="14 15">
    <name type="scientific">Genlisea aurea</name>
    <dbReference type="NCBI Taxonomy" id="192259"/>
    <lineage>
        <taxon>Eukaryota</taxon>
        <taxon>Viridiplantae</taxon>
        <taxon>Streptophyta</taxon>
        <taxon>Embryophyta</taxon>
        <taxon>Tracheophyta</taxon>
        <taxon>Spermatophyta</taxon>
        <taxon>Magnoliopsida</taxon>
        <taxon>eudicotyledons</taxon>
        <taxon>Gunneridae</taxon>
        <taxon>Pentapetalae</taxon>
        <taxon>asterids</taxon>
        <taxon>lamiids</taxon>
        <taxon>Lamiales</taxon>
        <taxon>Lentibulariaceae</taxon>
        <taxon>Genlisea</taxon>
    </lineage>
</organism>
<keyword evidence="6 10" id="KW-0804">Transcription</keyword>
<dbReference type="Gene3D" id="2.40.330.10">
    <property type="entry name" value="DNA-binding pseudobarrel domain"/>
    <property type="match status" value="1"/>
</dbReference>
<evidence type="ECO:0000256" key="9">
    <source>
        <dbReference type="ARBA" id="ARBA00037697"/>
    </source>
</evidence>
<gene>
    <name evidence="14" type="ORF">M569_15753</name>
</gene>
<evidence type="ECO:0000256" key="11">
    <source>
        <dbReference type="SAM" id="MobiDB-lite"/>
    </source>
</evidence>
<dbReference type="PANTHER" id="PTHR31384">
    <property type="entry name" value="AUXIN RESPONSE FACTOR 4-RELATED"/>
    <property type="match status" value="1"/>
</dbReference>
<dbReference type="InterPro" id="IPR003340">
    <property type="entry name" value="B3_DNA-bd"/>
</dbReference>
<name>S8DI18_9LAMI</name>
<feature type="domain" description="PB1" evidence="13">
    <location>
        <begin position="541"/>
        <end position="622"/>
    </location>
</feature>
<accession>S8DI18</accession>
<dbReference type="GO" id="GO:0009734">
    <property type="term" value="P:auxin-activated signaling pathway"/>
    <property type="evidence" value="ECO:0007669"/>
    <property type="project" value="UniProtKB-KW"/>
</dbReference>
<comment type="similarity">
    <text evidence="2 10">Belongs to the ARF family.</text>
</comment>
<comment type="function">
    <text evidence="9">Auxin response factors (ARFs) are transcriptional factors that bind specifically to the DNA sequence 5'-TGTCTC-3' found in the auxin-responsive promoter elements (AuxREs). Could act as transcriptional activator or repressor. Formation of heterodimers with Aux/IAA proteins may alter their ability to modulate early auxin response genes expression.</text>
</comment>
<dbReference type="Gene3D" id="3.10.20.90">
    <property type="entry name" value="Phosphatidylinositol 3-kinase Catalytic Subunit, Chain A, domain 1"/>
    <property type="match status" value="1"/>
</dbReference>
<dbReference type="SMART" id="SM01019">
    <property type="entry name" value="B3"/>
    <property type="match status" value="1"/>
</dbReference>
<feature type="non-terminal residue" evidence="14">
    <location>
        <position position="1"/>
    </location>
</feature>
<keyword evidence="5 10" id="KW-0238">DNA-binding</keyword>
<dbReference type="Proteomes" id="UP000015453">
    <property type="component" value="Unassembled WGS sequence"/>
</dbReference>
<evidence type="ECO:0000256" key="2">
    <source>
        <dbReference type="ARBA" id="ARBA00007853"/>
    </source>
</evidence>
<dbReference type="AlphaFoldDB" id="S8DI18"/>
<dbReference type="InterPro" id="IPR015300">
    <property type="entry name" value="DNA-bd_pseudobarrel_sf"/>
</dbReference>
<dbReference type="PROSITE" id="PS50863">
    <property type="entry name" value="B3"/>
    <property type="match status" value="1"/>
</dbReference>
<evidence type="ECO:0000256" key="7">
    <source>
        <dbReference type="ARBA" id="ARBA00023242"/>
    </source>
</evidence>
<feature type="region of interest" description="Disordered" evidence="11">
    <location>
        <begin position="99"/>
        <end position="123"/>
    </location>
</feature>
<dbReference type="Pfam" id="PF02362">
    <property type="entry name" value="B3"/>
    <property type="match status" value="1"/>
</dbReference>
<sequence>EDVENCLDSELWHACAGVMVQMPPVNSKVFYFPQGHAEHALSPVDFAESSRIPAMILCKVDRVKYLADPDTDEVYARIRLVPDIGNELCTDEVYDDGGGGGSAAASGSRERQHTSFAKTLTQSDANNGGGFSVPRYCAETIFPPLDFTADPPVQNVIARDVHGETFRFRHIYRGTPRRHLLTTGWSSFVNQKKLVAGDSIVFWRADNGGLCVGIRRAKKNHSPHRDRAILSRWNSAGVNGFSSSLEPDNMMSLIGSSMADKPRVKPESVIEAAYLAVNSQPFEVEYHPRLNTPEFCIKASSVISAMKIQWFSGMRFKMPFETEDSSKISWFMGTVASVQISDPIRWPNSPWRMLQVAWDEPDLLQNVNSVSPWLVEMVVSGLPLPPPPPPLSSPFLQPRKKMRLIDFPLDATTHYGLPSFTGRPQNSCVYLQEAISSAGGIQGARHVRIPFPQPLSTSNFLDAAARNHRPKVVPRKKNDDSSDADQNVGCLLSIGNNSHMAAAAAEKTENQIRLFGKPISIDRRKSSSPPSSETTTTTTTRRCCKVFLDSEDAGKSLDLPGIGSYEEMYARLEEMFELVDDVKGRVFYCDSDDDGVVKWPGDVPYSEFAENAKRVTVLTDPGNNDSSER</sequence>
<evidence type="ECO:0000259" key="13">
    <source>
        <dbReference type="PROSITE" id="PS51745"/>
    </source>
</evidence>
<feature type="compositionally biased region" description="Polar residues" evidence="11">
    <location>
        <begin position="114"/>
        <end position="123"/>
    </location>
</feature>
<comment type="subunit">
    <text evidence="3 10">Homodimers and heterodimers.</text>
</comment>
<evidence type="ECO:0000259" key="12">
    <source>
        <dbReference type="PROSITE" id="PS50863"/>
    </source>
</evidence>
<evidence type="ECO:0000256" key="8">
    <source>
        <dbReference type="ARBA" id="ARBA00023294"/>
    </source>
</evidence>
<evidence type="ECO:0000256" key="5">
    <source>
        <dbReference type="ARBA" id="ARBA00023125"/>
    </source>
</evidence>
<evidence type="ECO:0000256" key="10">
    <source>
        <dbReference type="RuleBase" id="RU004561"/>
    </source>
</evidence>
<comment type="caution">
    <text evidence="14">The sequence shown here is derived from an EMBL/GenBank/DDBJ whole genome shotgun (WGS) entry which is preliminary data.</text>
</comment>
<dbReference type="PANTHER" id="PTHR31384:SF160">
    <property type="entry name" value="AUXIN RESPONSE FACTOR 16"/>
    <property type="match status" value="1"/>
</dbReference>
<reference evidence="14 15" key="1">
    <citation type="journal article" date="2013" name="BMC Genomics">
        <title>The miniature genome of a carnivorous plant Genlisea aurea contains a low number of genes and short non-coding sequences.</title>
        <authorList>
            <person name="Leushkin E.V."/>
            <person name="Sutormin R.A."/>
            <person name="Nabieva E.R."/>
            <person name="Penin A.A."/>
            <person name="Kondrashov A.S."/>
            <person name="Logacheva M.D."/>
        </authorList>
    </citation>
    <scope>NUCLEOTIDE SEQUENCE [LARGE SCALE GENOMIC DNA]</scope>
</reference>
<keyword evidence="8 10" id="KW-0927">Auxin signaling pathway</keyword>
<dbReference type="FunFam" id="2.30.30.1040:FF:000002">
    <property type="entry name" value="Auxin response factor"/>
    <property type="match status" value="1"/>
</dbReference>
<feature type="domain" description="TF-B3" evidence="12">
    <location>
        <begin position="116"/>
        <end position="218"/>
    </location>
</feature>